<reference evidence="9" key="1">
    <citation type="submission" date="2018-05" db="EMBL/GenBank/DDBJ databases">
        <authorList>
            <person name="Li Y."/>
        </authorList>
    </citation>
    <scope>NUCLEOTIDE SEQUENCE [LARGE SCALE GENOMIC DNA]</scope>
    <source>
        <strain evidence="9">3d-2-2</strain>
    </source>
</reference>
<dbReference type="EC" id="3.1.-.-" evidence="7"/>
<keyword evidence="7" id="KW-0698">rRNA processing</keyword>
<keyword evidence="3 7" id="KW-0479">Metal-binding</keyword>
<comment type="similarity">
    <text evidence="1 7">Belongs to the endoribonuclease YbeY family.</text>
</comment>
<dbReference type="Proteomes" id="UP000245212">
    <property type="component" value="Unassembled WGS sequence"/>
</dbReference>
<dbReference type="GO" id="GO:0008270">
    <property type="term" value="F:zinc ion binding"/>
    <property type="evidence" value="ECO:0007669"/>
    <property type="project" value="UniProtKB-UniRule"/>
</dbReference>
<comment type="caution">
    <text evidence="8">The sequence shown here is derived from an EMBL/GenBank/DDBJ whole genome shotgun (WGS) entry which is preliminary data.</text>
</comment>
<dbReference type="EMBL" id="QETA01000001">
    <property type="protein sequence ID" value="PWF24954.1"/>
    <property type="molecule type" value="Genomic_DNA"/>
</dbReference>
<comment type="subcellular location">
    <subcellularLocation>
        <location evidence="7">Cytoplasm</location>
    </subcellularLocation>
</comment>
<dbReference type="PANTHER" id="PTHR46986:SF1">
    <property type="entry name" value="ENDORIBONUCLEASE YBEY, CHLOROPLASTIC"/>
    <property type="match status" value="1"/>
</dbReference>
<evidence type="ECO:0000313" key="8">
    <source>
        <dbReference type="EMBL" id="PWF24954.1"/>
    </source>
</evidence>
<dbReference type="AlphaFoldDB" id="A0A2V1K107"/>
<evidence type="ECO:0000313" key="9">
    <source>
        <dbReference type="Proteomes" id="UP000245212"/>
    </source>
</evidence>
<dbReference type="GO" id="GO:0005737">
    <property type="term" value="C:cytoplasm"/>
    <property type="evidence" value="ECO:0007669"/>
    <property type="project" value="UniProtKB-SubCell"/>
</dbReference>
<dbReference type="InterPro" id="IPR023091">
    <property type="entry name" value="MetalPrtase_cat_dom_sf_prd"/>
</dbReference>
<keyword evidence="9" id="KW-1185">Reference proteome</keyword>
<feature type="binding site" evidence="7">
    <location>
        <position position="136"/>
    </location>
    <ligand>
        <name>Zn(2+)</name>
        <dbReference type="ChEBI" id="CHEBI:29105"/>
        <note>catalytic</note>
    </ligand>
</feature>
<proteinExistence type="inferred from homology"/>
<dbReference type="PROSITE" id="PS01306">
    <property type="entry name" value="UPF0054"/>
    <property type="match status" value="1"/>
</dbReference>
<evidence type="ECO:0000256" key="1">
    <source>
        <dbReference type="ARBA" id="ARBA00010875"/>
    </source>
</evidence>
<dbReference type="InterPro" id="IPR020549">
    <property type="entry name" value="YbeY_CS"/>
</dbReference>
<feature type="binding site" evidence="7">
    <location>
        <position position="140"/>
    </location>
    <ligand>
        <name>Zn(2+)</name>
        <dbReference type="ChEBI" id="CHEBI:29105"/>
        <note>catalytic</note>
    </ligand>
</feature>
<gene>
    <name evidence="7" type="primary">ybeY</name>
    <name evidence="8" type="ORF">DD235_01900</name>
</gene>
<keyword evidence="7" id="KW-0963">Cytoplasm</keyword>
<evidence type="ECO:0000256" key="7">
    <source>
        <dbReference type="HAMAP-Rule" id="MF_00009"/>
    </source>
</evidence>
<name>A0A2V1K107_9BURK</name>
<evidence type="ECO:0000256" key="3">
    <source>
        <dbReference type="ARBA" id="ARBA00022723"/>
    </source>
</evidence>
<protein>
    <recommendedName>
        <fullName evidence="7">Endoribonuclease YbeY</fullName>
        <ecNumber evidence="7">3.1.-.-</ecNumber>
    </recommendedName>
</protein>
<keyword evidence="4 7" id="KW-0255">Endonuclease</keyword>
<keyword evidence="5 7" id="KW-0378">Hydrolase</keyword>
<evidence type="ECO:0000256" key="5">
    <source>
        <dbReference type="ARBA" id="ARBA00022801"/>
    </source>
</evidence>
<dbReference type="NCBIfam" id="TIGR00043">
    <property type="entry name" value="rRNA maturation RNase YbeY"/>
    <property type="match status" value="1"/>
</dbReference>
<dbReference type="SUPFAM" id="SSF55486">
    <property type="entry name" value="Metalloproteases ('zincins'), catalytic domain"/>
    <property type="match status" value="1"/>
</dbReference>
<dbReference type="HAMAP" id="MF_00009">
    <property type="entry name" value="Endoribonucl_YbeY"/>
    <property type="match status" value="1"/>
</dbReference>
<comment type="function">
    <text evidence="7">Single strand-specific metallo-endoribonuclease involved in late-stage 70S ribosome quality control and in maturation of the 3' terminus of the 16S rRNA.</text>
</comment>
<dbReference type="GO" id="GO:0004222">
    <property type="term" value="F:metalloendopeptidase activity"/>
    <property type="evidence" value="ECO:0007669"/>
    <property type="project" value="InterPro"/>
</dbReference>
<dbReference type="PANTHER" id="PTHR46986">
    <property type="entry name" value="ENDORIBONUCLEASE YBEY, CHLOROPLASTIC"/>
    <property type="match status" value="1"/>
</dbReference>
<dbReference type="GO" id="GO:0004521">
    <property type="term" value="F:RNA endonuclease activity"/>
    <property type="evidence" value="ECO:0007669"/>
    <property type="project" value="UniProtKB-UniRule"/>
</dbReference>
<organism evidence="8 9">
    <name type="scientific">Corticimicrobacter populi</name>
    <dbReference type="NCBI Taxonomy" id="2175229"/>
    <lineage>
        <taxon>Bacteria</taxon>
        <taxon>Pseudomonadati</taxon>
        <taxon>Pseudomonadota</taxon>
        <taxon>Betaproteobacteria</taxon>
        <taxon>Burkholderiales</taxon>
        <taxon>Alcaligenaceae</taxon>
        <taxon>Corticimicrobacter</taxon>
    </lineage>
</organism>
<dbReference type="Gene3D" id="3.40.390.30">
    <property type="entry name" value="Metalloproteases ('zincins'), catalytic domain"/>
    <property type="match status" value="1"/>
</dbReference>
<feature type="binding site" evidence="7">
    <location>
        <position position="146"/>
    </location>
    <ligand>
        <name>Zn(2+)</name>
        <dbReference type="ChEBI" id="CHEBI:29105"/>
        <note>catalytic</note>
    </ligand>
</feature>
<accession>A0A2V1K107</accession>
<dbReference type="InterPro" id="IPR002036">
    <property type="entry name" value="YbeY"/>
</dbReference>
<evidence type="ECO:0000256" key="2">
    <source>
        <dbReference type="ARBA" id="ARBA00022722"/>
    </source>
</evidence>
<keyword evidence="2 7" id="KW-0540">Nuclease</keyword>
<evidence type="ECO:0000256" key="4">
    <source>
        <dbReference type="ARBA" id="ARBA00022759"/>
    </source>
</evidence>
<keyword evidence="6 7" id="KW-0862">Zinc</keyword>
<comment type="cofactor">
    <cofactor evidence="7">
        <name>Zn(2+)</name>
        <dbReference type="ChEBI" id="CHEBI:29105"/>
    </cofactor>
    <text evidence="7">Binds 1 zinc ion.</text>
</comment>
<dbReference type="RefSeq" id="WP_109060357.1">
    <property type="nucleotide sequence ID" value="NZ_QETA01000001.1"/>
</dbReference>
<sequence>MTERHPSASARNTAQVAETAPALHFSVQYGMPETRLPRWKLRRWAEAALRDLHRHDLLPANEVVLTLRLVDAEEGQSLNRDYRERDYATNVLTFEYGIDPDGVAAGDIVLCVPVLDREAVEQGKPWQHHAAHLTIHGVLHALGFDHIEPDEAEAMEAIETRILAGMGIADPYTA</sequence>
<dbReference type="Pfam" id="PF02130">
    <property type="entry name" value="YbeY"/>
    <property type="match status" value="1"/>
</dbReference>
<dbReference type="GO" id="GO:0006364">
    <property type="term" value="P:rRNA processing"/>
    <property type="evidence" value="ECO:0007669"/>
    <property type="project" value="UniProtKB-UniRule"/>
</dbReference>
<evidence type="ECO:0000256" key="6">
    <source>
        <dbReference type="ARBA" id="ARBA00022833"/>
    </source>
</evidence>
<keyword evidence="7" id="KW-0690">Ribosome biogenesis</keyword>